<feature type="transmembrane region" description="Helical" evidence="1">
    <location>
        <begin position="53"/>
        <end position="75"/>
    </location>
</feature>
<dbReference type="Proteomes" id="UP000054988">
    <property type="component" value="Unassembled WGS sequence"/>
</dbReference>
<comment type="caution">
    <text evidence="2">The sequence shown here is derived from an EMBL/GenBank/DDBJ whole genome shotgun (WGS) entry which is preliminary data.</text>
</comment>
<feature type="transmembrane region" description="Helical" evidence="1">
    <location>
        <begin position="12"/>
        <end position="33"/>
    </location>
</feature>
<dbReference type="AlphaFoldDB" id="A0A0W0EXW6"/>
<accession>A0A0W0EXW6</accession>
<evidence type="ECO:0000313" key="3">
    <source>
        <dbReference type="Proteomes" id="UP000054988"/>
    </source>
</evidence>
<evidence type="ECO:0000313" key="2">
    <source>
        <dbReference type="EMBL" id="KTB28920.1"/>
    </source>
</evidence>
<keyword evidence="1" id="KW-0812">Transmembrane</keyword>
<name>A0A0W0EXW6_MONRR</name>
<proteinExistence type="predicted"/>
<feature type="transmembrane region" description="Helical" evidence="1">
    <location>
        <begin position="127"/>
        <end position="153"/>
    </location>
</feature>
<sequence length="186" mass="21115">MAFQLSTLRIALYFILSIFAIVLLGLTAQRLHYTTHIPAGDPLNGGVDFYDPIVAELLATSVLIMLWSWFIIHGIHKRREDRFLSTFRGELIGSFILWIMILVGAAIASQPPWGNLSWCWVYQPCRILTAMLAFAWLCFIFLTALMAISLIFASTNRAFNEPFHGRWDPRASHYGPSMSTRPTSYA</sequence>
<feature type="transmembrane region" description="Helical" evidence="1">
    <location>
        <begin position="87"/>
        <end position="107"/>
    </location>
</feature>
<gene>
    <name evidence="2" type="ORF">WG66_18490</name>
</gene>
<evidence type="ECO:0008006" key="4">
    <source>
        <dbReference type="Google" id="ProtNLM"/>
    </source>
</evidence>
<evidence type="ECO:0000256" key="1">
    <source>
        <dbReference type="SAM" id="Phobius"/>
    </source>
</evidence>
<keyword evidence="1" id="KW-1133">Transmembrane helix</keyword>
<keyword evidence="1" id="KW-0472">Membrane</keyword>
<protein>
    <recommendedName>
        <fullName evidence="4">MARVEL domain-containing protein</fullName>
    </recommendedName>
</protein>
<organism evidence="2 3">
    <name type="scientific">Moniliophthora roreri</name>
    <name type="common">Frosty pod rot fungus</name>
    <name type="synonym">Monilia roreri</name>
    <dbReference type="NCBI Taxonomy" id="221103"/>
    <lineage>
        <taxon>Eukaryota</taxon>
        <taxon>Fungi</taxon>
        <taxon>Dikarya</taxon>
        <taxon>Basidiomycota</taxon>
        <taxon>Agaricomycotina</taxon>
        <taxon>Agaricomycetes</taxon>
        <taxon>Agaricomycetidae</taxon>
        <taxon>Agaricales</taxon>
        <taxon>Marasmiineae</taxon>
        <taxon>Marasmiaceae</taxon>
        <taxon>Moniliophthora</taxon>
    </lineage>
</organism>
<reference evidence="2 3" key="1">
    <citation type="submission" date="2015-12" db="EMBL/GenBank/DDBJ databases">
        <title>Draft genome sequence of Moniliophthora roreri, the causal agent of frosty pod rot of cacao.</title>
        <authorList>
            <person name="Aime M.C."/>
            <person name="Diaz-Valderrama J.R."/>
            <person name="Kijpornyongpan T."/>
            <person name="Phillips-Mora W."/>
        </authorList>
    </citation>
    <scope>NUCLEOTIDE SEQUENCE [LARGE SCALE GENOMIC DNA]</scope>
    <source>
        <strain evidence="2 3">MCA 2952</strain>
    </source>
</reference>
<dbReference type="eggNOG" id="ENOG502SX89">
    <property type="taxonomic scope" value="Eukaryota"/>
</dbReference>
<dbReference type="EMBL" id="LATX01002459">
    <property type="protein sequence ID" value="KTB28920.1"/>
    <property type="molecule type" value="Genomic_DNA"/>
</dbReference>